<dbReference type="Proteomes" id="UP000054359">
    <property type="component" value="Unassembled WGS sequence"/>
</dbReference>
<reference evidence="1 2" key="1">
    <citation type="submission" date="2013-11" db="EMBL/GenBank/DDBJ databases">
        <title>Genome sequencing of Stegodyphus mimosarum.</title>
        <authorList>
            <person name="Bechsgaard J."/>
        </authorList>
    </citation>
    <scope>NUCLEOTIDE SEQUENCE [LARGE SCALE GENOMIC DNA]</scope>
</reference>
<name>A0A087TRH5_STEMI</name>
<feature type="non-terminal residue" evidence="1">
    <location>
        <position position="60"/>
    </location>
</feature>
<evidence type="ECO:0000313" key="2">
    <source>
        <dbReference type="Proteomes" id="UP000054359"/>
    </source>
</evidence>
<dbReference type="AlphaFoldDB" id="A0A087TRH5"/>
<dbReference type="STRING" id="407821.A0A087TRH5"/>
<proteinExistence type="predicted"/>
<sequence>MKLYLKSDIRWHCNVKNCHKQVSIQKGTWLEDSNIVFLTAIRFIYCWCKELTTIEWGKEQ</sequence>
<gene>
    <name evidence="1" type="ORF">X975_00544</name>
</gene>
<accession>A0A087TRH5</accession>
<organism evidence="1 2">
    <name type="scientific">Stegodyphus mimosarum</name>
    <name type="common">African social velvet spider</name>
    <dbReference type="NCBI Taxonomy" id="407821"/>
    <lineage>
        <taxon>Eukaryota</taxon>
        <taxon>Metazoa</taxon>
        <taxon>Ecdysozoa</taxon>
        <taxon>Arthropoda</taxon>
        <taxon>Chelicerata</taxon>
        <taxon>Arachnida</taxon>
        <taxon>Araneae</taxon>
        <taxon>Araneomorphae</taxon>
        <taxon>Entelegynae</taxon>
        <taxon>Eresoidea</taxon>
        <taxon>Eresidae</taxon>
        <taxon>Stegodyphus</taxon>
    </lineage>
</organism>
<dbReference type="EMBL" id="KK116405">
    <property type="protein sequence ID" value="KFM67714.1"/>
    <property type="molecule type" value="Genomic_DNA"/>
</dbReference>
<dbReference type="OrthoDB" id="6629194at2759"/>
<evidence type="ECO:0000313" key="1">
    <source>
        <dbReference type="EMBL" id="KFM67714.1"/>
    </source>
</evidence>
<protein>
    <submittedName>
        <fullName evidence="1">Uncharacterized protein</fullName>
    </submittedName>
</protein>
<keyword evidence="2" id="KW-1185">Reference proteome</keyword>